<comment type="caution">
    <text evidence="2">The sequence shown here is derived from an EMBL/GenBank/DDBJ whole genome shotgun (WGS) entry which is preliminary data.</text>
</comment>
<dbReference type="Proteomes" id="UP000230390">
    <property type="component" value="Unassembled WGS sequence"/>
</dbReference>
<dbReference type="EMBL" id="PDOC01000005">
    <property type="protein sequence ID" value="PIL44936.1"/>
    <property type="molecule type" value="Genomic_DNA"/>
</dbReference>
<proteinExistence type="predicted"/>
<dbReference type="RefSeq" id="WP_099788440.1">
    <property type="nucleotide sequence ID" value="NZ_JBHLYV010000032.1"/>
</dbReference>
<dbReference type="OrthoDB" id="9154883at2"/>
<feature type="signal peptide" evidence="1">
    <location>
        <begin position="1"/>
        <end position="22"/>
    </location>
</feature>
<evidence type="ECO:0000256" key="1">
    <source>
        <dbReference type="SAM" id="SignalP"/>
    </source>
</evidence>
<evidence type="ECO:0000313" key="2">
    <source>
        <dbReference type="EMBL" id="PIL44936.1"/>
    </source>
</evidence>
<accession>A0A2G8TFX1</accession>
<protein>
    <submittedName>
        <fullName evidence="2">Uncharacterized protein</fullName>
    </submittedName>
</protein>
<dbReference type="AlphaFoldDB" id="A0A2G8TFX1"/>
<organism evidence="2 3">
    <name type="scientific">Massilia eurypsychrophila</name>
    <dbReference type="NCBI Taxonomy" id="1485217"/>
    <lineage>
        <taxon>Bacteria</taxon>
        <taxon>Pseudomonadati</taxon>
        <taxon>Pseudomonadota</taxon>
        <taxon>Betaproteobacteria</taxon>
        <taxon>Burkholderiales</taxon>
        <taxon>Oxalobacteraceae</taxon>
        <taxon>Telluria group</taxon>
        <taxon>Massilia</taxon>
    </lineage>
</organism>
<keyword evidence="3" id="KW-1185">Reference proteome</keyword>
<name>A0A2G8TFX1_9BURK</name>
<keyword evidence="1" id="KW-0732">Signal</keyword>
<evidence type="ECO:0000313" key="3">
    <source>
        <dbReference type="Proteomes" id="UP000230390"/>
    </source>
</evidence>
<reference evidence="2 3" key="1">
    <citation type="submission" date="2017-10" db="EMBL/GenBank/DDBJ databases">
        <title>Massilia psychrophilum sp. nov., a novel purple-pigmented bacterium isolated from Tianshan glacier, Xinjiang Municipality, China.</title>
        <authorList>
            <person name="Wang H."/>
        </authorList>
    </citation>
    <scope>NUCLEOTIDE SEQUENCE [LARGE SCALE GENOMIC DNA]</scope>
    <source>
        <strain evidence="2 3">JCM 30074</strain>
    </source>
</reference>
<feature type="chain" id="PRO_5013822660" evidence="1">
    <location>
        <begin position="23"/>
        <end position="117"/>
    </location>
</feature>
<gene>
    <name evidence="2" type="ORF">CR105_10680</name>
</gene>
<sequence length="117" mass="12203">MSRQSIIRILLSLLLLLSQQMAISHGMTHWAGTHGGGAAQLHQAGLHEDAGVSSAFAQDQTCERCLGFAQITGGIGSTQRCFIADNGASCATGPSPTEPGCARTHCAFQPRGPPPFE</sequence>